<sequence>MTRRSTSPLWLSACVSFALSANTVNVDYQKQALDQQSAELNAQELFGAKVDTFALWHYIRQQRTDLAMQELQRLKQTYPTWRPEKAILDAIAAQLRIALRLQSQAQESEQQPKASARPTVVVDPVEQLFSRLSRQSKPQWQKLPNKTVSTASKAAFAQNNPERLRLVGWILLSRSQYRQALEHFQHALAITGPNTSAEDGRDTALKGMINEAIKRNDQAALTQLIAQAPTLANAVINASAWQRFDAQQFDTALTLFTTSGHQYGQVLTLEKMGQEPQAFELACQHVTQANLLHYCIEGYAKRQLAHFQQQEYHQSEIMAEAIQSLGKLNDQQMEIYAWTQAKLNHRGQRQWAFAQLISRQPNNHTFAKALVDSFDPQDPLLDQFSHSYPSVQHALTEKQKQTAWSRKQFNRFYALDSTSQQADQTTLSAGFDWQNNDTGNNLTGLQSQQYSLGYTRRNDGAQYGLKTAYLTYQGGNFDTQASQLQAFYRRQGGDWNALARLTYQQPQDNLPSRWFAMLSGVWFDDPWSYAASLYRDPIEETILSTTGVNDEGERWGSVSANGARALFNYQWDPTWSSNAQLDWAWIEGTDVGSNQKFSISTGLNKDIASQLSYPFDYLRLGPYLSWMHYQENQNDYSLGNGGYFSPQQFISAGGQLQWLSEENRTWQWAGRIALGYNQVDNGDVISDRYGASTSVSQSNDSGLGAALRLEGQWLLDSRWELAGLLEYQASASYDQALLGIELRWNQAERTGVTSDGLISSSPYRLHYAWY</sequence>
<dbReference type="InterPro" id="IPR019734">
    <property type="entry name" value="TPR_rpt"/>
</dbReference>
<dbReference type="EMBL" id="CP162601">
    <property type="protein sequence ID" value="XDK24847.1"/>
    <property type="molecule type" value="Genomic_DNA"/>
</dbReference>
<dbReference type="Pfam" id="PF05420">
    <property type="entry name" value="BCSC_C"/>
    <property type="match status" value="1"/>
</dbReference>
<proteinExistence type="predicted"/>
<dbReference type="KEGG" id="vih:AB0763_11855"/>
<evidence type="ECO:0000256" key="5">
    <source>
        <dbReference type="ARBA" id="ARBA00022803"/>
    </source>
</evidence>
<dbReference type="GO" id="GO:0019867">
    <property type="term" value="C:outer membrane"/>
    <property type="evidence" value="ECO:0007669"/>
    <property type="project" value="InterPro"/>
</dbReference>
<evidence type="ECO:0000256" key="2">
    <source>
        <dbReference type="ARBA" id="ARBA00005186"/>
    </source>
</evidence>
<keyword evidence="4" id="KW-0677">Repeat</keyword>
<evidence type="ECO:0000256" key="4">
    <source>
        <dbReference type="ARBA" id="ARBA00022737"/>
    </source>
</evidence>
<reference evidence="10" key="1">
    <citation type="submission" date="2024-07" db="EMBL/GenBank/DDBJ databases">
        <title>Genome Analysis of a Potential Novel Vibrio Species Secreting pH- and Thermo-stable Alginate Lyase and its Application in Producing Alginate Oligosaccharides.</title>
        <authorList>
            <person name="Huang H."/>
            <person name="Bao K."/>
        </authorList>
    </citation>
    <scope>NUCLEOTIDE SEQUENCE</scope>
    <source>
        <strain evidence="10">HB236076</strain>
    </source>
</reference>
<evidence type="ECO:0000256" key="8">
    <source>
        <dbReference type="SAM" id="SignalP"/>
    </source>
</evidence>
<organism evidence="10">
    <name type="scientific">Vibrio sp. HB236076</name>
    <dbReference type="NCBI Taxonomy" id="3232307"/>
    <lineage>
        <taxon>Bacteria</taxon>
        <taxon>Pseudomonadati</taxon>
        <taxon>Pseudomonadota</taxon>
        <taxon>Gammaproteobacteria</taxon>
        <taxon>Vibrionales</taxon>
        <taxon>Vibrionaceae</taxon>
        <taxon>Vibrio</taxon>
    </lineage>
</organism>
<protein>
    <submittedName>
        <fullName evidence="10">Cellulose synthase subunit BcsC-related outer membrane protein</fullName>
    </submittedName>
</protein>
<dbReference type="InterPro" id="IPR011990">
    <property type="entry name" value="TPR-like_helical_dom_sf"/>
</dbReference>
<dbReference type="InterPro" id="IPR008410">
    <property type="entry name" value="BCSC_C"/>
</dbReference>
<evidence type="ECO:0000256" key="3">
    <source>
        <dbReference type="ARBA" id="ARBA00022729"/>
    </source>
</evidence>
<dbReference type="RefSeq" id="WP_306101978.1">
    <property type="nucleotide sequence ID" value="NZ_CP162601.1"/>
</dbReference>
<evidence type="ECO:0000259" key="9">
    <source>
        <dbReference type="Pfam" id="PF05420"/>
    </source>
</evidence>
<comment type="function">
    <text evidence="1">Required for maximal bacterial cellulose synthesis.</text>
</comment>
<comment type="pathway">
    <text evidence="2">Glycan metabolism; bacterial cellulose biosynthesis.</text>
</comment>
<feature type="repeat" description="TPR" evidence="7">
    <location>
        <begin position="161"/>
        <end position="194"/>
    </location>
</feature>
<keyword evidence="5 7" id="KW-0802">TPR repeat</keyword>
<feature type="domain" description="Cellulose synthase operon C C-terminal" evidence="9">
    <location>
        <begin position="526"/>
        <end position="744"/>
    </location>
</feature>
<evidence type="ECO:0000256" key="7">
    <source>
        <dbReference type="PROSITE-ProRule" id="PRU00339"/>
    </source>
</evidence>
<gene>
    <name evidence="10" type="ORF">AB0763_11855</name>
</gene>
<accession>A0AB39HBM7</accession>
<evidence type="ECO:0000313" key="10">
    <source>
        <dbReference type="EMBL" id="XDK24847.1"/>
    </source>
</evidence>
<dbReference type="AlphaFoldDB" id="A0AB39HBM7"/>
<evidence type="ECO:0000256" key="1">
    <source>
        <dbReference type="ARBA" id="ARBA00003476"/>
    </source>
</evidence>
<dbReference type="GO" id="GO:0030244">
    <property type="term" value="P:cellulose biosynthetic process"/>
    <property type="evidence" value="ECO:0007669"/>
    <property type="project" value="UniProtKB-KW"/>
</dbReference>
<dbReference type="PROSITE" id="PS50005">
    <property type="entry name" value="TPR"/>
    <property type="match status" value="1"/>
</dbReference>
<keyword evidence="3 8" id="KW-0732">Signal</keyword>
<name>A0AB39HBM7_9VIBR</name>
<feature type="signal peptide" evidence="8">
    <location>
        <begin position="1"/>
        <end position="20"/>
    </location>
</feature>
<dbReference type="Gene3D" id="1.25.40.10">
    <property type="entry name" value="Tetratricopeptide repeat domain"/>
    <property type="match status" value="1"/>
</dbReference>
<keyword evidence="6" id="KW-0135">Cellulose biosynthesis</keyword>
<evidence type="ECO:0000256" key="6">
    <source>
        <dbReference type="ARBA" id="ARBA00022916"/>
    </source>
</evidence>
<feature type="chain" id="PRO_5044249254" evidence="8">
    <location>
        <begin position="21"/>
        <end position="770"/>
    </location>
</feature>